<keyword evidence="3" id="KW-1185">Reference proteome</keyword>
<feature type="compositionally biased region" description="Pro residues" evidence="1">
    <location>
        <begin position="21"/>
        <end position="51"/>
    </location>
</feature>
<name>A0A6N7Z3J9_9PSEU</name>
<evidence type="ECO:0000256" key="1">
    <source>
        <dbReference type="SAM" id="MobiDB-lite"/>
    </source>
</evidence>
<dbReference type="EMBL" id="WMBA01000015">
    <property type="protein sequence ID" value="MTD54821.1"/>
    <property type="molecule type" value="Genomic_DNA"/>
</dbReference>
<accession>A0A6N7Z3J9</accession>
<reference evidence="2 3" key="1">
    <citation type="submission" date="2019-11" db="EMBL/GenBank/DDBJ databases">
        <title>Draft genome of Amycolatopsis RM579.</title>
        <authorList>
            <person name="Duangmal K."/>
            <person name="Mingma R."/>
        </authorList>
    </citation>
    <scope>NUCLEOTIDE SEQUENCE [LARGE SCALE GENOMIC DNA]</scope>
    <source>
        <strain evidence="2 3">RM579</strain>
    </source>
</reference>
<sequence>MGIVATGIVLIFTLGTNRPVTTPPPAQAGPAPPSPPPAAAAPKPAVAPPVDRPTQSDEAELDAWARKLAGPAKLAPAVLSAYGRAEMRMRGEAPNCHLSWATLAGLGQVAAVGAGPLPVPQQIWDRWSARAVHDAKPADTHNAADAAYTVARYLCSTGADLSSAGGWWTTILGYTQSLPDTQDALTAADTFAAAKP</sequence>
<evidence type="ECO:0000313" key="2">
    <source>
        <dbReference type="EMBL" id="MTD54821.1"/>
    </source>
</evidence>
<evidence type="ECO:0000313" key="3">
    <source>
        <dbReference type="Proteomes" id="UP000440096"/>
    </source>
</evidence>
<dbReference type="AlphaFoldDB" id="A0A6N7Z3J9"/>
<feature type="region of interest" description="Disordered" evidence="1">
    <location>
        <begin position="19"/>
        <end position="58"/>
    </location>
</feature>
<gene>
    <name evidence="2" type="ORF">GKO32_12635</name>
</gene>
<comment type="caution">
    <text evidence="2">The sequence shown here is derived from an EMBL/GenBank/DDBJ whole genome shotgun (WGS) entry which is preliminary data.</text>
</comment>
<proteinExistence type="predicted"/>
<organism evidence="2 3">
    <name type="scientific">Amycolatopsis pithecellobii</name>
    <dbReference type="NCBI Taxonomy" id="664692"/>
    <lineage>
        <taxon>Bacteria</taxon>
        <taxon>Bacillati</taxon>
        <taxon>Actinomycetota</taxon>
        <taxon>Actinomycetes</taxon>
        <taxon>Pseudonocardiales</taxon>
        <taxon>Pseudonocardiaceae</taxon>
        <taxon>Amycolatopsis</taxon>
    </lineage>
</organism>
<evidence type="ECO:0008006" key="4">
    <source>
        <dbReference type="Google" id="ProtNLM"/>
    </source>
</evidence>
<protein>
    <recommendedName>
        <fullName evidence="4">Lytic transglycosylase domain-containing protein</fullName>
    </recommendedName>
</protein>
<dbReference type="Proteomes" id="UP000440096">
    <property type="component" value="Unassembled WGS sequence"/>
</dbReference>